<protein>
    <recommendedName>
        <fullName evidence="4">Putative glutamate--cysteine ligase 2</fullName>
        <ecNumber evidence="4">6.3.2.2</ecNumber>
    </recommendedName>
    <alternativeName>
        <fullName evidence="4">Gamma-glutamylcysteine synthetase 2</fullName>
        <shortName evidence="4">GCS 2</shortName>
        <shortName evidence="4">Gamma-GCS 2</shortName>
    </alternativeName>
</protein>
<dbReference type="GO" id="GO:0004357">
    <property type="term" value="F:glutamate-cysteine ligase activity"/>
    <property type="evidence" value="ECO:0007669"/>
    <property type="project" value="UniProtKB-EC"/>
</dbReference>
<gene>
    <name evidence="5" type="ORF">PG1C_02490</name>
</gene>
<dbReference type="Proteomes" id="UP000061603">
    <property type="component" value="Chromosome"/>
</dbReference>
<dbReference type="InterPro" id="IPR006336">
    <property type="entry name" value="GCS2"/>
</dbReference>
<evidence type="ECO:0000256" key="3">
    <source>
        <dbReference type="ARBA" id="ARBA00022840"/>
    </source>
</evidence>
<keyword evidence="1 4" id="KW-0436">Ligase</keyword>
<comment type="similarity">
    <text evidence="4">Belongs to the glutamate--cysteine ligase type 2 family. YbdK subfamily.</text>
</comment>
<dbReference type="InterPro" id="IPR050141">
    <property type="entry name" value="GCL_type2/YbdK_subfam"/>
</dbReference>
<comment type="function">
    <text evidence="4">ATP-dependent carboxylate-amine ligase which exhibits weak glutamate--cysteine ligase activity.</text>
</comment>
<proteinExistence type="inferred from homology"/>
<organism evidence="5 6">
    <name type="scientific">Rugosibacter aromaticivorans</name>
    <dbReference type="NCBI Taxonomy" id="1565605"/>
    <lineage>
        <taxon>Bacteria</taxon>
        <taxon>Pseudomonadati</taxon>
        <taxon>Pseudomonadota</taxon>
        <taxon>Betaproteobacteria</taxon>
        <taxon>Nitrosomonadales</taxon>
        <taxon>Sterolibacteriaceae</taxon>
        <taxon>Rugosibacter</taxon>
    </lineage>
</organism>
<evidence type="ECO:0000313" key="5">
    <source>
        <dbReference type="EMBL" id="AJP47637.1"/>
    </source>
</evidence>
<evidence type="ECO:0000256" key="1">
    <source>
        <dbReference type="ARBA" id="ARBA00022598"/>
    </source>
</evidence>
<dbReference type="SUPFAM" id="SSF55931">
    <property type="entry name" value="Glutamine synthetase/guanido kinase"/>
    <property type="match status" value="1"/>
</dbReference>
<dbReference type="EMBL" id="CP010554">
    <property type="protein sequence ID" value="AJP47637.1"/>
    <property type="molecule type" value="Genomic_DNA"/>
</dbReference>
<dbReference type="InterPro" id="IPR014746">
    <property type="entry name" value="Gln_synth/guanido_kin_cat_dom"/>
</dbReference>
<dbReference type="PATRIC" id="fig|1565605.3.peg.523"/>
<dbReference type="Gene3D" id="3.30.590.20">
    <property type="match status" value="1"/>
</dbReference>
<dbReference type="KEGG" id="rbu:PG1C_02490"/>
<dbReference type="PANTHER" id="PTHR36510:SF1">
    <property type="entry name" value="GLUTAMATE--CYSTEINE LIGASE 2-RELATED"/>
    <property type="match status" value="1"/>
</dbReference>
<dbReference type="RefSeq" id="WP_202635875.1">
    <property type="nucleotide sequence ID" value="NZ_CP010554.1"/>
</dbReference>
<keyword evidence="2 4" id="KW-0547">Nucleotide-binding</keyword>
<dbReference type="PANTHER" id="PTHR36510">
    <property type="entry name" value="GLUTAMATE--CYSTEINE LIGASE 2-RELATED"/>
    <property type="match status" value="1"/>
</dbReference>
<keyword evidence="3 4" id="KW-0067">ATP-binding</keyword>
<evidence type="ECO:0000256" key="4">
    <source>
        <dbReference type="HAMAP-Rule" id="MF_01609"/>
    </source>
</evidence>
<dbReference type="STRING" id="1565605.PG1C_02490"/>
<comment type="catalytic activity">
    <reaction evidence="4">
        <text>L-cysteine + L-glutamate + ATP = gamma-L-glutamyl-L-cysteine + ADP + phosphate + H(+)</text>
        <dbReference type="Rhea" id="RHEA:13285"/>
        <dbReference type="ChEBI" id="CHEBI:15378"/>
        <dbReference type="ChEBI" id="CHEBI:29985"/>
        <dbReference type="ChEBI" id="CHEBI:30616"/>
        <dbReference type="ChEBI" id="CHEBI:35235"/>
        <dbReference type="ChEBI" id="CHEBI:43474"/>
        <dbReference type="ChEBI" id="CHEBI:58173"/>
        <dbReference type="ChEBI" id="CHEBI:456216"/>
        <dbReference type="EC" id="6.3.2.2"/>
    </reaction>
</comment>
<dbReference type="NCBIfam" id="TIGR02050">
    <property type="entry name" value="gshA_cyan_rel"/>
    <property type="match status" value="1"/>
</dbReference>
<dbReference type="GO" id="GO:0042398">
    <property type="term" value="P:modified amino acid biosynthetic process"/>
    <property type="evidence" value="ECO:0007669"/>
    <property type="project" value="InterPro"/>
</dbReference>
<dbReference type="GO" id="GO:0005524">
    <property type="term" value="F:ATP binding"/>
    <property type="evidence" value="ECO:0007669"/>
    <property type="project" value="UniProtKB-KW"/>
</dbReference>
<evidence type="ECO:0000256" key="2">
    <source>
        <dbReference type="ARBA" id="ARBA00022741"/>
    </source>
</evidence>
<dbReference type="Pfam" id="PF04107">
    <property type="entry name" value="GCS2"/>
    <property type="match status" value="1"/>
</dbReference>
<accession>A0A0C5IY62</accession>
<reference evidence="5 6" key="1">
    <citation type="journal article" date="2015" name="Genome Announc.">
        <title>Complete Genome Sequence of a Novel Bacterium within the Family Rhodocyclaceae That Degrades Polycyclic Aromatic Hydrocarbons.</title>
        <authorList>
            <person name="Singleton D.R."/>
            <person name="Dickey A.N."/>
            <person name="Scholl E.H."/>
            <person name="Wright F.A."/>
            <person name="Aitken M.D."/>
        </authorList>
    </citation>
    <scope>NUCLEOTIDE SEQUENCE [LARGE SCALE GENOMIC DNA]</scope>
    <source>
        <strain evidence="6">PG1-Ca6</strain>
    </source>
</reference>
<dbReference type="HOGENOM" id="CLU_044848_1_1_4"/>
<sequence length="379" mass="42267">MAESKSLEFMPSPQLSFGIELELQVVDTTDYNLTQGASYLLRKLRKTPGDIKHEVTESMLEIATGIHTHHAAALTELRSLRDALVTAADQLNLVTCGGGTHPFQRWDERRIVDNPRYKKLSELYGYLAKQFTVFGQHIHVGCPGGDDALYLLHALADYVPHFIALSASSPFQQGVDTHFASSRLHVVSAFPLSGHAPWCTQWHEFENYFSRMQQAGIVASMKDFYWDIRPKPEFGTVEIRVCDTPLSLRMAAALAAYAQALARRLLRERVMLNASEHYMAYASNRFNACRYGLAAELIDVATGARRPLADDVLETINSLVDDAAALESQAALEWLAQGVRAGQNGAAWQRREFAAHADLARLVRRQAGLWRQDDDVPGL</sequence>
<dbReference type="EC" id="6.3.2.2" evidence="4"/>
<dbReference type="AlphaFoldDB" id="A0A0C5IY62"/>
<evidence type="ECO:0000313" key="6">
    <source>
        <dbReference type="Proteomes" id="UP000061603"/>
    </source>
</evidence>
<dbReference type="NCBIfam" id="NF010040">
    <property type="entry name" value="PRK13516.1"/>
    <property type="match status" value="1"/>
</dbReference>
<dbReference type="HAMAP" id="MF_01609">
    <property type="entry name" value="Glu_cys_ligase_2"/>
    <property type="match status" value="1"/>
</dbReference>
<dbReference type="InterPro" id="IPR011793">
    <property type="entry name" value="YbdK"/>
</dbReference>
<keyword evidence="6" id="KW-1185">Reference proteome</keyword>
<name>A0A0C5IY62_9PROT</name>